<protein>
    <recommendedName>
        <fullName evidence="1">Isopenicillin N synthase-like Fe(2+) 2OG dioxygenase domain-containing protein</fullName>
    </recommendedName>
</protein>
<name>A0A8S9QRN2_BRACR</name>
<dbReference type="Proteomes" id="UP000712600">
    <property type="component" value="Unassembled WGS sequence"/>
</dbReference>
<gene>
    <name evidence="2" type="ORF">F2Q69_00017043</name>
</gene>
<dbReference type="Pfam" id="PF03171">
    <property type="entry name" value="2OG-FeII_Oxy"/>
    <property type="match status" value="1"/>
</dbReference>
<dbReference type="EMBL" id="QGKX02000996">
    <property type="protein sequence ID" value="KAF3555514.1"/>
    <property type="molecule type" value="Genomic_DNA"/>
</dbReference>
<accession>A0A8S9QRN2</accession>
<evidence type="ECO:0000313" key="2">
    <source>
        <dbReference type="EMBL" id="KAF3555514.1"/>
    </source>
</evidence>
<organism evidence="2 3">
    <name type="scientific">Brassica cretica</name>
    <name type="common">Mustard</name>
    <dbReference type="NCBI Taxonomy" id="69181"/>
    <lineage>
        <taxon>Eukaryota</taxon>
        <taxon>Viridiplantae</taxon>
        <taxon>Streptophyta</taxon>
        <taxon>Embryophyta</taxon>
        <taxon>Tracheophyta</taxon>
        <taxon>Spermatophyta</taxon>
        <taxon>Magnoliopsida</taxon>
        <taxon>eudicotyledons</taxon>
        <taxon>Gunneridae</taxon>
        <taxon>Pentapetalae</taxon>
        <taxon>rosids</taxon>
        <taxon>malvids</taxon>
        <taxon>Brassicales</taxon>
        <taxon>Brassicaceae</taxon>
        <taxon>Brassiceae</taxon>
        <taxon>Brassica</taxon>
    </lineage>
</organism>
<evidence type="ECO:0000259" key="1">
    <source>
        <dbReference type="Pfam" id="PF03171"/>
    </source>
</evidence>
<dbReference type="InterPro" id="IPR027443">
    <property type="entry name" value="IPNS-like_sf"/>
</dbReference>
<sequence length="79" mass="9399">MDLQRLSNGRYKSVLHQTTVDKERIRISWVVLVRPTKDTVVGPFPELIGQDDPPKFRPMLYKDYIYRKVRYLPFSDLDS</sequence>
<proteinExistence type="predicted"/>
<dbReference type="InterPro" id="IPR044861">
    <property type="entry name" value="IPNS-like_FE2OG_OXY"/>
</dbReference>
<dbReference type="AlphaFoldDB" id="A0A8S9QRN2"/>
<comment type="caution">
    <text evidence="2">The sequence shown here is derived from an EMBL/GenBank/DDBJ whole genome shotgun (WGS) entry which is preliminary data.</text>
</comment>
<dbReference type="Gene3D" id="2.60.120.330">
    <property type="entry name" value="B-lactam Antibiotic, Isopenicillin N Synthase, Chain"/>
    <property type="match status" value="1"/>
</dbReference>
<feature type="domain" description="Isopenicillin N synthase-like Fe(2+) 2OG dioxygenase" evidence="1">
    <location>
        <begin position="3"/>
        <end position="35"/>
    </location>
</feature>
<reference evidence="2" key="1">
    <citation type="submission" date="2019-12" db="EMBL/GenBank/DDBJ databases">
        <title>Genome sequencing and annotation of Brassica cretica.</title>
        <authorList>
            <person name="Studholme D.J."/>
            <person name="Sarris P."/>
        </authorList>
    </citation>
    <scope>NUCLEOTIDE SEQUENCE</scope>
    <source>
        <strain evidence="2">PFS-109/04</strain>
        <tissue evidence="2">Leaf</tissue>
    </source>
</reference>
<evidence type="ECO:0000313" key="3">
    <source>
        <dbReference type="Proteomes" id="UP000712600"/>
    </source>
</evidence>
<dbReference type="SUPFAM" id="SSF51197">
    <property type="entry name" value="Clavaminate synthase-like"/>
    <property type="match status" value="1"/>
</dbReference>